<accession>J4V3W0</accession>
<dbReference type="Gene3D" id="3.10.20.310">
    <property type="entry name" value="membrane protein fhac"/>
    <property type="match status" value="1"/>
</dbReference>
<dbReference type="AlphaFoldDB" id="J4V3W0"/>
<reference evidence="1 2" key="1">
    <citation type="journal article" date="2012" name="ISME J.">
        <title>Genomic insights to SAR86, an abundant and uncultivated marine bacterial lineage.</title>
        <authorList>
            <person name="Dupont C.L."/>
            <person name="Rusch D.B."/>
            <person name="Yooseph S."/>
            <person name="Lombardo M.J."/>
            <person name="Richter R.A."/>
            <person name="Valas R."/>
            <person name="Novotny M."/>
            <person name="Yee-Greenbaum J."/>
            <person name="Selengut J.D."/>
            <person name="Haft D.H."/>
            <person name="Halpern A.L."/>
            <person name="Lasken R.S."/>
            <person name="Nealson K."/>
            <person name="Friedman R."/>
            <person name="Venter J.C."/>
        </authorList>
    </citation>
    <scope>NUCLEOTIDE SEQUENCE [LARGE SCALE GENOMIC DNA]</scope>
</reference>
<proteinExistence type="predicted"/>
<gene>
    <name evidence="1" type="ORF">NT02SARS_1927</name>
</gene>
<keyword evidence="1" id="KW-0131">Cell cycle</keyword>
<dbReference type="GO" id="GO:0051301">
    <property type="term" value="P:cell division"/>
    <property type="evidence" value="ECO:0007669"/>
    <property type="project" value="UniProtKB-KW"/>
</dbReference>
<sequence length="63" mass="7123">MRKFILFLFVTIAVSQAPQSFKLKDINVEGNMATSENMVLYTAGLQAGQDVSQEDFRRAVKRL</sequence>
<name>J4V3W0_9GAMM</name>
<dbReference type="Proteomes" id="UP000010116">
    <property type="component" value="Unassembled WGS sequence"/>
</dbReference>
<dbReference type="EMBL" id="JH611177">
    <property type="protein sequence ID" value="EJP73207.1"/>
    <property type="molecule type" value="Genomic_DNA"/>
</dbReference>
<organism evidence="1 2">
    <name type="scientific">SAR86 cluster bacterium SAR86B</name>
    <dbReference type="NCBI Taxonomy" id="1123867"/>
    <lineage>
        <taxon>Bacteria</taxon>
        <taxon>Pseudomonadati</taxon>
        <taxon>Pseudomonadota</taxon>
        <taxon>Gammaproteobacteria</taxon>
        <taxon>SAR86 cluster</taxon>
    </lineage>
</organism>
<evidence type="ECO:0000313" key="1">
    <source>
        <dbReference type="EMBL" id="EJP73207.1"/>
    </source>
</evidence>
<protein>
    <submittedName>
        <fullName evidence="1">Cell division protein</fullName>
    </submittedName>
</protein>
<keyword evidence="1" id="KW-0132">Cell division</keyword>
<evidence type="ECO:0000313" key="2">
    <source>
        <dbReference type="Proteomes" id="UP000010116"/>
    </source>
</evidence>
<feature type="non-terminal residue" evidence="1">
    <location>
        <position position="63"/>
    </location>
</feature>
<dbReference type="HOGENOM" id="CLU_2891407_0_0_6"/>